<dbReference type="PROSITE" id="PS51257">
    <property type="entry name" value="PROKAR_LIPOPROTEIN"/>
    <property type="match status" value="1"/>
</dbReference>
<organism evidence="1 2">
    <name type="scientific">Lacinutrix venerupis</name>
    <dbReference type="NCBI Taxonomy" id="1486034"/>
    <lineage>
        <taxon>Bacteria</taxon>
        <taxon>Pseudomonadati</taxon>
        <taxon>Bacteroidota</taxon>
        <taxon>Flavobacteriia</taxon>
        <taxon>Flavobacteriales</taxon>
        <taxon>Flavobacteriaceae</taxon>
        <taxon>Lacinutrix</taxon>
    </lineage>
</organism>
<evidence type="ECO:0000313" key="1">
    <source>
        <dbReference type="EMBL" id="APY00334.1"/>
    </source>
</evidence>
<gene>
    <name evidence="1" type="ORF">BWR22_08400</name>
</gene>
<name>A0AAC9LKW9_9FLAO</name>
<dbReference type="AlphaFoldDB" id="A0AAC9LKW9"/>
<evidence type="ECO:0008006" key="3">
    <source>
        <dbReference type="Google" id="ProtNLM"/>
    </source>
</evidence>
<proteinExistence type="predicted"/>
<dbReference type="KEGG" id="lvn:BWR22_08400"/>
<keyword evidence="2" id="KW-1185">Reference proteome</keyword>
<dbReference type="Proteomes" id="UP000187506">
    <property type="component" value="Chromosome"/>
</dbReference>
<reference evidence="1 2" key="1">
    <citation type="submission" date="2017-01" db="EMBL/GenBank/DDBJ databases">
        <title>Complete genome of Lacinutrix venerupis DOK2-8 isolated from seawater in Dokdo.</title>
        <authorList>
            <person name="Chi W.-J."/>
            <person name="Kim J.H."/>
        </authorList>
    </citation>
    <scope>NUCLEOTIDE SEQUENCE [LARGE SCALE GENOMIC DNA]</scope>
    <source>
        <strain evidence="1 2">DOK2-8</strain>
    </source>
</reference>
<dbReference type="EMBL" id="CP019352">
    <property type="protein sequence ID" value="APY00334.1"/>
    <property type="molecule type" value="Genomic_DNA"/>
</dbReference>
<protein>
    <recommendedName>
        <fullName evidence="3">Lipoprotein</fullName>
    </recommendedName>
</protein>
<sequence length="168" mass="19229">MKTVNFLLYFFLLLTYACKDSAKANALFIDCLNSNNIHSEEHLKNAIYSYELYLLSIGEIKDNSGESYLKLLRSLADNKITNIKEPFSKNISPFSIDFKGCGKHLNAGDNKMKQVKTLVSSLSNNKSNIHSISDKLYYILNKDDFDIVFYKLVTFTLIDYNVLKITNL</sequence>
<accession>A0AAC9LKW9</accession>
<dbReference type="RefSeq" id="WP_076733240.1">
    <property type="nucleotide sequence ID" value="NZ_CP019352.1"/>
</dbReference>
<evidence type="ECO:0000313" key="2">
    <source>
        <dbReference type="Proteomes" id="UP000187506"/>
    </source>
</evidence>